<dbReference type="EMBL" id="PFBH01000014">
    <property type="protein sequence ID" value="PIR85152.1"/>
    <property type="molecule type" value="Genomic_DNA"/>
</dbReference>
<feature type="compositionally biased region" description="Polar residues" evidence="1">
    <location>
        <begin position="29"/>
        <end position="40"/>
    </location>
</feature>
<dbReference type="AlphaFoldDB" id="A0A2H0UFH3"/>
<evidence type="ECO:0000256" key="1">
    <source>
        <dbReference type="SAM" id="MobiDB-lite"/>
    </source>
</evidence>
<feature type="compositionally biased region" description="Basic residues" evidence="1">
    <location>
        <begin position="50"/>
        <end position="59"/>
    </location>
</feature>
<proteinExistence type="predicted"/>
<dbReference type="Proteomes" id="UP000229315">
    <property type="component" value="Unassembled WGS sequence"/>
</dbReference>
<evidence type="ECO:0000313" key="3">
    <source>
        <dbReference type="Proteomes" id="UP000229315"/>
    </source>
</evidence>
<feature type="region of interest" description="Disordered" evidence="1">
    <location>
        <begin position="1"/>
        <end position="59"/>
    </location>
</feature>
<reference evidence="3" key="1">
    <citation type="submission" date="2017-09" db="EMBL/GenBank/DDBJ databases">
        <title>Depth-based differentiation of microbial function through sediment-hosted aquifers and enrichment of novel symbionts in the deep terrestrial subsurface.</title>
        <authorList>
            <person name="Probst A.J."/>
            <person name="Ladd B."/>
            <person name="Jarett J.K."/>
            <person name="Geller-Mcgrath D.E."/>
            <person name="Sieber C.M.K."/>
            <person name="Emerson J.B."/>
            <person name="Anantharaman K."/>
            <person name="Thomas B.C."/>
            <person name="Malmstrom R."/>
            <person name="Stieglmeier M."/>
            <person name="Klingl A."/>
            <person name="Woyke T."/>
            <person name="Ryan C.M."/>
            <person name="Banfield J.F."/>
        </authorList>
    </citation>
    <scope>NUCLEOTIDE SEQUENCE [LARGE SCALE GENOMIC DNA]</scope>
</reference>
<evidence type="ECO:0000313" key="2">
    <source>
        <dbReference type="EMBL" id="PIR85152.1"/>
    </source>
</evidence>
<name>A0A2H0UFH3_9BACT</name>
<comment type="caution">
    <text evidence="2">The sequence shown here is derived from an EMBL/GenBank/DDBJ whole genome shotgun (WGS) entry which is preliminary data.</text>
</comment>
<gene>
    <name evidence="2" type="ORF">COU15_01960</name>
</gene>
<accession>A0A2H0UFH3</accession>
<sequence length="138" mass="15738">MSKERPVQNPIDTLSISPGAREILKRMQQRPQGLHLQSLQPPKEPERKEKKPKRKRRSVRKLLLNNPDCRRIVIEVLENGGSFGDATKALTSAFSSKKGFSKNGLVSLADRLCRKKGIKKKEGRISRMVLLEWLRSPN</sequence>
<organism evidence="2 3">
    <name type="scientific">Candidatus Kaiserbacteria bacterium CG10_big_fil_rev_8_21_14_0_10_45_20</name>
    <dbReference type="NCBI Taxonomy" id="1974607"/>
    <lineage>
        <taxon>Bacteria</taxon>
        <taxon>Candidatus Kaiseribacteriota</taxon>
    </lineage>
</organism>
<protein>
    <submittedName>
        <fullName evidence="2">Uncharacterized protein</fullName>
    </submittedName>
</protein>